<dbReference type="EMBL" id="JARAWN010000127">
    <property type="protein sequence ID" value="MDX3132155.1"/>
    <property type="molecule type" value="Genomic_DNA"/>
</dbReference>
<accession>A0AAJ2PR52</accession>
<evidence type="ECO:0000313" key="4">
    <source>
        <dbReference type="Proteomes" id="UP001273589"/>
    </source>
</evidence>
<feature type="transmembrane region" description="Helical" evidence="2">
    <location>
        <begin position="426"/>
        <end position="449"/>
    </location>
</feature>
<feature type="transmembrane region" description="Helical" evidence="2">
    <location>
        <begin position="375"/>
        <end position="397"/>
    </location>
</feature>
<feature type="transmembrane region" description="Helical" evidence="2">
    <location>
        <begin position="190"/>
        <end position="212"/>
    </location>
</feature>
<feature type="compositionally biased region" description="Low complexity" evidence="1">
    <location>
        <begin position="1"/>
        <end position="31"/>
    </location>
</feature>
<feature type="transmembrane region" description="Helical" evidence="2">
    <location>
        <begin position="488"/>
        <end position="509"/>
    </location>
</feature>
<comment type="caution">
    <text evidence="3">The sequence shown here is derived from an EMBL/GenBank/DDBJ whole genome shotgun (WGS) entry which is preliminary data.</text>
</comment>
<sequence length="557" mass="56895">MTAPTNASTSAATSASDTSTAGTSTSGLFASRSGGSRQLAGTGTLLRFALRRDRVMVPVWVVVTGLMVMSMPNSLNSLYGTAAERADLMRQMTTNASLRALVGPVFDDSLGALTAWRVGVYAGLLAAVMSLLVVIRHTRDEEESGRQELVASGMVGRRAPLTAALLTAAVANGGLALLVTLGLAGQGATGAAAFGLGIAGVGMVFATMAAVVAQLTESARLARGLTAGVLGAAFVLRAAGDASENEGSSFLTWVSPLGWLENERSFADERWWVLLLFVAATAIQGTVAYGLAGRRDVGMSFLPTRPGPAAGRLGTAGALAWRLQRGSVLGWSIGFFLAGAVYGGLTEGTADFVGDNAGAREIFERMGGQSGLTDAFLASMISMLGLIAALYIVGTVLRLHGEETSGRAEPLLANSVGRLRWAAGHLFVAFGGTAWIMLLAGLGFALGYGKEAGPILGACLVQVAGVWVIGGAAVLLHGLTPRAATAAWGLAGAVLLIGWIGPVLNAPQAVLDLSPFGHLPKLPGGEMEWTPVLVLTGVAAVLVAGGLAGLRRRDLSS</sequence>
<evidence type="ECO:0000313" key="3">
    <source>
        <dbReference type="EMBL" id="MDX3132155.1"/>
    </source>
</evidence>
<feature type="transmembrane region" description="Helical" evidence="2">
    <location>
        <begin position="271"/>
        <end position="292"/>
    </location>
</feature>
<organism evidence="3 4">
    <name type="scientific">Streptomyces europaeiscabiei</name>
    <dbReference type="NCBI Taxonomy" id="146819"/>
    <lineage>
        <taxon>Bacteria</taxon>
        <taxon>Bacillati</taxon>
        <taxon>Actinomycetota</taxon>
        <taxon>Actinomycetes</taxon>
        <taxon>Kitasatosporales</taxon>
        <taxon>Streptomycetaceae</taxon>
        <taxon>Streptomyces</taxon>
    </lineage>
</organism>
<dbReference type="RefSeq" id="WP_319693203.1">
    <property type="nucleotide sequence ID" value="NZ_JARAWN010000127.1"/>
</dbReference>
<evidence type="ECO:0000256" key="1">
    <source>
        <dbReference type="SAM" id="MobiDB-lite"/>
    </source>
</evidence>
<feature type="transmembrane region" description="Helical" evidence="2">
    <location>
        <begin position="55"/>
        <end position="72"/>
    </location>
</feature>
<feature type="transmembrane region" description="Helical" evidence="2">
    <location>
        <begin position="224"/>
        <end position="240"/>
    </location>
</feature>
<feature type="transmembrane region" description="Helical" evidence="2">
    <location>
        <begin position="455"/>
        <end position="476"/>
    </location>
</feature>
<keyword evidence="2" id="KW-1133">Transmembrane helix</keyword>
<gene>
    <name evidence="3" type="ORF">PV367_20695</name>
</gene>
<evidence type="ECO:0000256" key="2">
    <source>
        <dbReference type="SAM" id="Phobius"/>
    </source>
</evidence>
<feature type="transmembrane region" description="Helical" evidence="2">
    <location>
        <begin position="529"/>
        <end position="550"/>
    </location>
</feature>
<dbReference type="AlphaFoldDB" id="A0AAJ2PR52"/>
<dbReference type="Proteomes" id="UP001273589">
    <property type="component" value="Unassembled WGS sequence"/>
</dbReference>
<keyword evidence="2" id="KW-0812">Transmembrane</keyword>
<reference evidence="3" key="1">
    <citation type="journal article" date="2023" name="Microb. Genom.">
        <title>Mesoterricola silvestris gen. nov., sp. nov., Mesoterricola sediminis sp. nov., Geothrix oryzae sp. nov., Geothrix edaphica sp. nov., Geothrix rubra sp. nov., and Geothrix limicola sp. nov., six novel members of Acidobacteriota isolated from soils.</title>
        <authorList>
            <person name="Weisberg A.J."/>
            <person name="Pearce E."/>
            <person name="Kramer C.G."/>
            <person name="Chang J.H."/>
            <person name="Clarke C.R."/>
        </authorList>
    </citation>
    <scope>NUCLEOTIDE SEQUENCE</scope>
    <source>
        <strain evidence="3">ND06-05F</strain>
    </source>
</reference>
<protein>
    <submittedName>
        <fullName evidence="3">ABC transporter permease</fullName>
    </submittedName>
</protein>
<feature type="region of interest" description="Disordered" evidence="1">
    <location>
        <begin position="1"/>
        <end position="37"/>
    </location>
</feature>
<feature type="transmembrane region" description="Helical" evidence="2">
    <location>
        <begin position="328"/>
        <end position="345"/>
    </location>
</feature>
<feature type="transmembrane region" description="Helical" evidence="2">
    <location>
        <begin position="159"/>
        <end position="184"/>
    </location>
</feature>
<feature type="transmembrane region" description="Helical" evidence="2">
    <location>
        <begin position="118"/>
        <end position="138"/>
    </location>
</feature>
<keyword evidence="2" id="KW-0472">Membrane</keyword>
<proteinExistence type="predicted"/>
<name>A0AAJ2PR52_9ACTN</name>